<dbReference type="Proteomes" id="UP000831796">
    <property type="component" value="Chromosome"/>
</dbReference>
<dbReference type="KEGG" id="hcu:MUN79_05695"/>
<accession>A0A8T9QBC8</accession>
<evidence type="ECO:0000313" key="1">
    <source>
        <dbReference type="EMBL" id="UOQ73438.1"/>
    </source>
</evidence>
<evidence type="ECO:0000313" key="2">
    <source>
        <dbReference type="Proteomes" id="UP000831796"/>
    </source>
</evidence>
<dbReference type="AlphaFoldDB" id="A0A8T9QBC8"/>
<gene>
    <name evidence="1" type="ORF">MUN79_05695</name>
</gene>
<keyword evidence="2" id="KW-1185">Reference proteome</keyword>
<reference evidence="1" key="1">
    <citation type="submission" date="2022-04" db="EMBL/GenBank/DDBJ databases">
        <title>Hymenobacter sp. isolated from the air.</title>
        <authorList>
            <person name="Won M."/>
            <person name="Lee C.-M."/>
            <person name="Woen H.-Y."/>
            <person name="Kwon S.-W."/>
        </authorList>
    </citation>
    <scope>NUCLEOTIDE SEQUENCE</scope>
    <source>
        <strain evidence="1">5116S-3</strain>
    </source>
</reference>
<sequence length="137" mass="15720">MGLLTIGVLHSTYRIIRDHPYQNVYFSLLPGPVAERLFERDYWGLAGRRGLEWILAQDQAGRVAVATDARAGLMLHNNHLLLPPAERARLLLTSADQARYFLTTYRWHPELYPASYGPEVYCIRVNGVKILSVFRRP</sequence>
<name>A0A8T9QBC8_9BACT</name>
<dbReference type="EMBL" id="CP095046">
    <property type="protein sequence ID" value="UOQ73438.1"/>
    <property type="molecule type" value="Genomic_DNA"/>
</dbReference>
<protein>
    <submittedName>
        <fullName evidence="1">Uncharacterized protein</fullName>
    </submittedName>
</protein>
<organism evidence="1 2">
    <name type="scientific">Hymenobacter cellulosilyticus</name>
    <dbReference type="NCBI Taxonomy" id="2932248"/>
    <lineage>
        <taxon>Bacteria</taxon>
        <taxon>Pseudomonadati</taxon>
        <taxon>Bacteroidota</taxon>
        <taxon>Cytophagia</taxon>
        <taxon>Cytophagales</taxon>
        <taxon>Hymenobacteraceae</taxon>
        <taxon>Hymenobacter</taxon>
    </lineage>
</organism>
<proteinExistence type="predicted"/>
<dbReference type="RefSeq" id="WP_244676790.1">
    <property type="nucleotide sequence ID" value="NZ_CP095046.1"/>
</dbReference>